<dbReference type="Pfam" id="PF00149">
    <property type="entry name" value="Metallophos"/>
    <property type="match status" value="1"/>
</dbReference>
<dbReference type="GO" id="GO:0005737">
    <property type="term" value="C:cytoplasm"/>
    <property type="evidence" value="ECO:0007669"/>
    <property type="project" value="TreeGrafter"/>
</dbReference>
<dbReference type="AlphaFoldDB" id="A0A9P8EG01"/>
<feature type="non-terminal residue" evidence="4">
    <location>
        <position position="478"/>
    </location>
</feature>
<dbReference type="SUPFAM" id="SSF56300">
    <property type="entry name" value="Metallo-dependent phosphatases"/>
    <property type="match status" value="1"/>
</dbReference>
<accession>A0A9P8EG01</accession>
<dbReference type="PANTHER" id="PTHR42850">
    <property type="entry name" value="METALLOPHOSPHOESTERASE"/>
    <property type="match status" value="1"/>
</dbReference>
<feature type="region of interest" description="Disordered" evidence="1">
    <location>
        <begin position="233"/>
        <end position="253"/>
    </location>
</feature>
<evidence type="ECO:0000256" key="2">
    <source>
        <dbReference type="SAM" id="Phobius"/>
    </source>
</evidence>
<dbReference type="InterPro" id="IPR029052">
    <property type="entry name" value="Metallo-depent_PP-like"/>
</dbReference>
<evidence type="ECO:0000256" key="1">
    <source>
        <dbReference type="SAM" id="MobiDB-lite"/>
    </source>
</evidence>
<protein>
    <submittedName>
        <fullName evidence="4">Metallo-dependent phosphatase</fullName>
    </submittedName>
</protein>
<evidence type="ECO:0000259" key="3">
    <source>
        <dbReference type="Pfam" id="PF00149"/>
    </source>
</evidence>
<evidence type="ECO:0000313" key="4">
    <source>
        <dbReference type="EMBL" id="KAG9689378.1"/>
    </source>
</evidence>
<feature type="region of interest" description="Disordered" evidence="1">
    <location>
        <begin position="1"/>
        <end position="23"/>
    </location>
</feature>
<sequence>MTSTAHPSARYSHHSSQWHPSDPPLIDRVVNNWHRQEEKRSERSHYYSDSDEDDDDRELTHCCDLDSDASFINLCHAFCANRKVRRAMFLIAVAFLALYFLFNSLLLPAWRERQAIEEGLDNPESFGHQVPDPFSGITQLQQIPHKYVPGGASDPDGKRRLIFIGDMHGCKNELLELLKVVGFNKEMDKIIATGDVIAKGPDSPGVIDTLMSLDALSVRGNHEDRVLLAANARTTAESPAESNDESSTDVSAASRGAGLKGEALLDYLKPRHLKWLRSLPLIIHIPALAPPKRPAPTTSVADTLSKKKPKKTFQILDDINVVHAGLVPSVPLLRQDPFSVMNMRSMSPTNHVPSENRKRGIPWERVWGWYNDRIARTRSTFMSWLFGFTTESSEASEWWKSWHGMHSSRDDGGEAQTLIKHSKPSVVVYGHDSPRGLNLHRWSKGLDSGCVNGDQLSAMVLNAWGQAEIVQVDCKHRK</sequence>
<dbReference type="EMBL" id="JAHFXF010000357">
    <property type="protein sequence ID" value="KAG9689378.1"/>
    <property type="molecule type" value="Genomic_DNA"/>
</dbReference>
<feature type="transmembrane region" description="Helical" evidence="2">
    <location>
        <begin position="87"/>
        <end position="110"/>
    </location>
</feature>
<dbReference type="PANTHER" id="PTHR42850:SF4">
    <property type="entry name" value="ZINC-DEPENDENT ENDOPOLYPHOSPHATASE"/>
    <property type="match status" value="1"/>
</dbReference>
<comment type="caution">
    <text evidence="4">The sequence shown here is derived from an EMBL/GenBank/DDBJ whole genome shotgun (WGS) entry which is preliminary data.</text>
</comment>
<dbReference type="InterPro" id="IPR050126">
    <property type="entry name" value="Ap4A_hydrolase"/>
</dbReference>
<dbReference type="GO" id="GO:0006798">
    <property type="term" value="P:polyphosphate catabolic process"/>
    <property type="evidence" value="ECO:0007669"/>
    <property type="project" value="TreeGrafter"/>
</dbReference>
<keyword evidence="2" id="KW-0472">Membrane</keyword>
<dbReference type="InterPro" id="IPR004843">
    <property type="entry name" value="Calcineurin-like_PHP"/>
</dbReference>
<keyword evidence="2" id="KW-0812">Transmembrane</keyword>
<reference evidence="4" key="2">
    <citation type="submission" date="2021-08" db="EMBL/GenBank/DDBJ databases">
        <authorList>
            <person name="Gostincar C."/>
            <person name="Sun X."/>
            <person name="Song Z."/>
            <person name="Gunde-Cimerman N."/>
        </authorList>
    </citation>
    <scope>NUCLEOTIDE SEQUENCE</scope>
    <source>
        <strain evidence="4">EXF-9911</strain>
    </source>
</reference>
<dbReference type="CDD" id="cd00144">
    <property type="entry name" value="MPP_PPP_family"/>
    <property type="match status" value="1"/>
</dbReference>
<dbReference type="Gene3D" id="3.60.21.10">
    <property type="match status" value="1"/>
</dbReference>
<organism evidence="4 5">
    <name type="scientific">Aureobasidium melanogenum</name>
    <name type="common">Aureobasidium pullulans var. melanogenum</name>
    <dbReference type="NCBI Taxonomy" id="46634"/>
    <lineage>
        <taxon>Eukaryota</taxon>
        <taxon>Fungi</taxon>
        <taxon>Dikarya</taxon>
        <taxon>Ascomycota</taxon>
        <taxon>Pezizomycotina</taxon>
        <taxon>Dothideomycetes</taxon>
        <taxon>Dothideomycetidae</taxon>
        <taxon>Dothideales</taxon>
        <taxon>Saccotheciaceae</taxon>
        <taxon>Aureobasidium</taxon>
    </lineage>
</organism>
<proteinExistence type="predicted"/>
<dbReference type="OrthoDB" id="10267127at2759"/>
<feature type="domain" description="Calcineurin-like phosphoesterase" evidence="3">
    <location>
        <begin position="160"/>
        <end position="432"/>
    </location>
</feature>
<keyword evidence="2" id="KW-1133">Transmembrane helix</keyword>
<gene>
    <name evidence="4" type="ORF">KCU76_g8922</name>
</gene>
<name>A0A9P8EG01_AURME</name>
<dbReference type="GO" id="GO:0000298">
    <property type="term" value="F:endopolyphosphatase activity"/>
    <property type="evidence" value="ECO:0007669"/>
    <property type="project" value="TreeGrafter"/>
</dbReference>
<reference evidence="4" key="1">
    <citation type="journal article" date="2021" name="J Fungi (Basel)">
        <title>Virulence traits and population genomics of the black yeast Aureobasidium melanogenum.</title>
        <authorList>
            <person name="Cernosa A."/>
            <person name="Sun X."/>
            <person name="Gostincar C."/>
            <person name="Fang C."/>
            <person name="Gunde-Cimerman N."/>
            <person name="Song Z."/>
        </authorList>
    </citation>
    <scope>NUCLEOTIDE SEQUENCE</scope>
    <source>
        <strain evidence="4">EXF-9911</strain>
    </source>
</reference>
<dbReference type="GO" id="GO:0016791">
    <property type="term" value="F:phosphatase activity"/>
    <property type="evidence" value="ECO:0007669"/>
    <property type="project" value="TreeGrafter"/>
</dbReference>
<evidence type="ECO:0000313" key="5">
    <source>
        <dbReference type="Proteomes" id="UP000779574"/>
    </source>
</evidence>
<dbReference type="Proteomes" id="UP000779574">
    <property type="component" value="Unassembled WGS sequence"/>
</dbReference>